<accession>A0ABV9KUU4</accession>
<sequence length="163" mass="18652">MKKIGLLSDTHSWWDDKYEKYFAECDEIWHAGDIGSISLALRFEAFKPFRAVYGNIDDSKIRAAYPEFLRFTLEGVDVLMTHIGGYPGKYDPRARSVLFANPPKLFICGHSHILKVMFDKKLNCLHINPGAAGKYGFHKVRTLIRFVLNEGNISDLEVIELKD</sequence>
<dbReference type="Pfam" id="PF12850">
    <property type="entry name" value="Metallophos_2"/>
    <property type="match status" value="1"/>
</dbReference>
<protein>
    <submittedName>
        <fullName evidence="3">Metallophosphoesterase family protein</fullName>
    </submittedName>
</protein>
<dbReference type="InterPro" id="IPR024654">
    <property type="entry name" value="Calcineurin-like_PHP_lpxH"/>
</dbReference>
<evidence type="ECO:0000313" key="4">
    <source>
        <dbReference type="Proteomes" id="UP001596023"/>
    </source>
</evidence>
<comment type="similarity">
    <text evidence="1">Belongs to the metallophosphoesterase superfamily. YfcE family.</text>
</comment>
<proteinExistence type="inferred from homology"/>
<dbReference type="Proteomes" id="UP001596023">
    <property type="component" value="Unassembled WGS sequence"/>
</dbReference>
<comment type="caution">
    <text evidence="3">The sequence shown here is derived from an EMBL/GenBank/DDBJ whole genome shotgun (WGS) entry which is preliminary data.</text>
</comment>
<organism evidence="3 4">
    <name type="scientific">Dysgonomonas termitidis</name>
    <dbReference type="NCBI Taxonomy" id="1516126"/>
    <lineage>
        <taxon>Bacteria</taxon>
        <taxon>Pseudomonadati</taxon>
        <taxon>Bacteroidota</taxon>
        <taxon>Bacteroidia</taxon>
        <taxon>Bacteroidales</taxon>
        <taxon>Dysgonomonadaceae</taxon>
        <taxon>Dysgonomonas</taxon>
    </lineage>
</organism>
<evidence type="ECO:0000313" key="3">
    <source>
        <dbReference type="EMBL" id="MFC4673977.1"/>
    </source>
</evidence>
<feature type="domain" description="Calcineurin-like phosphoesterase" evidence="2">
    <location>
        <begin position="3"/>
        <end position="146"/>
    </location>
</feature>
<dbReference type="Gene3D" id="3.60.21.10">
    <property type="match status" value="1"/>
</dbReference>
<evidence type="ECO:0000256" key="1">
    <source>
        <dbReference type="ARBA" id="ARBA00008950"/>
    </source>
</evidence>
<keyword evidence="4" id="KW-1185">Reference proteome</keyword>
<evidence type="ECO:0000259" key="2">
    <source>
        <dbReference type="Pfam" id="PF12850"/>
    </source>
</evidence>
<dbReference type="RefSeq" id="WP_379995796.1">
    <property type="nucleotide sequence ID" value="NZ_JBHSGN010000064.1"/>
</dbReference>
<dbReference type="EMBL" id="JBHSGN010000064">
    <property type="protein sequence ID" value="MFC4673977.1"/>
    <property type="molecule type" value="Genomic_DNA"/>
</dbReference>
<name>A0ABV9KUU4_9BACT</name>
<dbReference type="SUPFAM" id="SSF56300">
    <property type="entry name" value="Metallo-dependent phosphatases"/>
    <property type="match status" value="1"/>
</dbReference>
<reference evidence="4" key="1">
    <citation type="journal article" date="2019" name="Int. J. Syst. Evol. Microbiol.">
        <title>The Global Catalogue of Microorganisms (GCM) 10K type strain sequencing project: providing services to taxonomists for standard genome sequencing and annotation.</title>
        <authorList>
            <consortium name="The Broad Institute Genomics Platform"/>
            <consortium name="The Broad Institute Genome Sequencing Center for Infectious Disease"/>
            <person name="Wu L."/>
            <person name="Ma J."/>
        </authorList>
    </citation>
    <scope>NUCLEOTIDE SEQUENCE [LARGE SCALE GENOMIC DNA]</scope>
    <source>
        <strain evidence="4">CCUG 66188</strain>
    </source>
</reference>
<gene>
    <name evidence="3" type="ORF">ACFO6W_09750</name>
</gene>
<dbReference type="InterPro" id="IPR029052">
    <property type="entry name" value="Metallo-depent_PP-like"/>
</dbReference>